<evidence type="ECO:0000313" key="5">
    <source>
        <dbReference type="Proteomes" id="UP000278807"/>
    </source>
</evidence>
<dbReference type="AlphaFoldDB" id="A0A0R3TAZ3"/>
<dbReference type="Gene3D" id="3.40.50.300">
    <property type="entry name" value="P-loop containing nucleotide triphosphate hydrolases"/>
    <property type="match status" value="1"/>
</dbReference>
<feature type="transmembrane region" description="Helical" evidence="3">
    <location>
        <begin position="208"/>
        <end position="230"/>
    </location>
</feature>
<organism evidence="6">
    <name type="scientific">Rodentolepis nana</name>
    <name type="common">Dwarf tapeworm</name>
    <name type="synonym">Hymenolepis nana</name>
    <dbReference type="NCBI Taxonomy" id="102285"/>
    <lineage>
        <taxon>Eukaryota</taxon>
        <taxon>Metazoa</taxon>
        <taxon>Spiralia</taxon>
        <taxon>Lophotrochozoa</taxon>
        <taxon>Platyhelminthes</taxon>
        <taxon>Cestoda</taxon>
        <taxon>Eucestoda</taxon>
        <taxon>Cyclophyllidea</taxon>
        <taxon>Hymenolepididae</taxon>
        <taxon>Rodentolepis</taxon>
    </lineage>
</organism>
<dbReference type="EMBL" id="UZAE01002834">
    <property type="protein sequence ID" value="VDO00090.1"/>
    <property type="molecule type" value="Genomic_DNA"/>
</dbReference>
<evidence type="ECO:0000256" key="3">
    <source>
        <dbReference type="SAM" id="Phobius"/>
    </source>
</evidence>
<dbReference type="STRING" id="102285.A0A0R3TAZ3"/>
<dbReference type="CDD" id="cd02022">
    <property type="entry name" value="DPCK"/>
    <property type="match status" value="1"/>
</dbReference>
<dbReference type="WBParaSite" id="HNAJ_0000423201-mRNA-1">
    <property type="protein sequence ID" value="HNAJ_0000423201-mRNA-1"/>
    <property type="gene ID" value="HNAJ_0000423201"/>
</dbReference>
<evidence type="ECO:0000256" key="2">
    <source>
        <dbReference type="ARBA" id="ARBA00022840"/>
    </source>
</evidence>
<dbReference type="PANTHER" id="PTHR10695">
    <property type="entry name" value="DEPHOSPHO-COA KINASE-RELATED"/>
    <property type="match status" value="1"/>
</dbReference>
<sequence>MFLVGLTGGIATGKSTVSDLLKRKGVPVIDADVIARDLVDNDRQVQRAMLKAFGPSVFSDDGTKVERDKLGLMVFSDPDKRKVLNGIVHPVVFRRIAYQIFQNFFEGQPFVVLDIPLLFETGTLLWFVSEIIVVNCSQEVQLSRLLKRNPELTYEAAVSRIEAQLPLATKVARATIVIDNEKDDGYASLNEQVETCLLKFRKKAQKRFKCGIVTCACFAAVFVTLIIYIFF</sequence>
<protein>
    <submittedName>
        <fullName evidence="6">Dephospho-CoA kinase domain-containing protein</fullName>
    </submittedName>
</protein>
<keyword evidence="3" id="KW-0812">Transmembrane</keyword>
<keyword evidence="2" id="KW-0067">ATP-binding</keyword>
<gene>
    <name evidence="4" type="ORF">HNAJ_LOCUS4230</name>
</gene>
<reference evidence="4 5" key="2">
    <citation type="submission" date="2018-11" db="EMBL/GenBank/DDBJ databases">
        <authorList>
            <consortium name="Pathogen Informatics"/>
        </authorList>
    </citation>
    <scope>NUCLEOTIDE SEQUENCE [LARGE SCALE GENOMIC DNA]</scope>
</reference>
<dbReference type="HAMAP" id="MF_00376">
    <property type="entry name" value="Dephospho_CoA_kinase"/>
    <property type="match status" value="1"/>
</dbReference>
<keyword evidence="3" id="KW-0472">Membrane</keyword>
<dbReference type="Pfam" id="PF01121">
    <property type="entry name" value="CoaE"/>
    <property type="match status" value="1"/>
</dbReference>
<dbReference type="PANTHER" id="PTHR10695:SF46">
    <property type="entry name" value="BIFUNCTIONAL COENZYME A SYNTHASE-RELATED"/>
    <property type="match status" value="1"/>
</dbReference>
<dbReference type="NCBIfam" id="TIGR00152">
    <property type="entry name" value="dephospho-CoA kinase"/>
    <property type="match status" value="1"/>
</dbReference>
<keyword evidence="1" id="KW-0547">Nucleotide-binding</keyword>
<dbReference type="OrthoDB" id="247245at2759"/>
<proteinExistence type="inferred from homology"/>
<evidence type="ECO:0000313" key="4">
    <source>
        <dbReference type="EMBL" id="VDO00090.1"/>
    </source>
</evidence>
<dbReference type="GO" id="GO:0015937">
    <property type="term" value="P:coenzyme A biosynthetic process"/>
    <property type="evidence" value="ECO:0007669"/>
    <property type="project" value="InterPro"/>
</dbReference>
<dbReference type="GO" id="GO:0005524">
    <property type="term" value="F:ATP binding"/>
    <property type="evidence" value="ECO:0007669"/>
    <property type="project" value="UniProtKB-KW"/>
</dbReference>
<dbReference type="Proteomes" id="UP000278807">
    <property type="component" value="Unassembled WGS sequence"/>
</dbReference>
<dbReference type="GO" id="GO:0004140">
    <property type="term" value="F:dephospho-CoA kinase activity"/>
    <property type="evidence" value="ECO:0007669"/>
    <property type="project" value="InterPro"/>
</dbReference>
<evidence type="ECO:0000256" key="1">
    <source>
        <dbReference type="ARBA" id="ARBA00022741"/>
    </source>
</evidence>
<dbReference type="InterPro" id="IPR027417">
    <property type="entry name" value="P-loop_NTPase"/>
</dbReference>
<dbReference type="PROSITE" id="PS51219">
    <property type="entry name" value="DPCK"/>
    <property type="match status" value="1"/>
</dbReference>
<keyword evidence="3" id="KW-1133">Transmembrane helix</keyword>
<keyword evidence="5" id="KW-1185">Reference proteome</keyword>
<accession>A0A0R3TAZ3</accession>
<dbReference type="InterPro" id="IPR001977">
    <property type="entry name" value="Depp_CoAkinase"/>
</dbReference>
<name>A0A0R3TAZ3_RODNA</name>
<reference evidence="6" key="1">
    <citation type="submission" date="2017-02" db="UniProtKB">
        <authorList>
            <consortium name="WormBaseParasite"/>
        </authorList>
    </citation>
    <scope>IDENTIFICATION</scope>
</reference>
<dbReference type="SUPFAM" id="SSF52540">
    <property type="entry name" value="P-loop containing nucleoside triphosphate hydrolases"/>
    <property type="match status" value="1"/>
</dbReference>
<evidence type="ECO:0000313" key="6">
    <source>
        <dbReference type="WBParaSite" id="HNAJ_0000423201-mRNA-1"/>
    </source>
</evidence>